<evidence type="ECO:0000313" key="1">
    <source>
        <dbReference type="EMBL" id="QIS16115.1"/>
    </source>
</evidence>
<dbReference type="EMBL" id="CP046172">
    <property type="protein sequence ID" value="QIS16115.1"/>
    <property type="molecule type" value="Genomic_DNA"/>
</dbReference>
<dbReference type="RefSeq" id="WP_167478246.1">
    <property type="nucleotide sequence ID" value="NZ_CP046172.1"/>
</dbReference>
<gene>
    <name evidence="1" type="ORF">F5544_41525</name>
</gene>
<accession>A0A6G9YS26</accession>
<dbReference type="AlphaFoldDB" id="A0A6G9YS26"/>
<organism evidence="1 2">
    <name type="scientific">Nocardia arthritidis</name>
    <dbReference type="NCBI Taxonomy" id="228602"/>
    <lineage>
        <taxon>Bacteria</taxon>
        <taxon>Bacillati</taxon>
        <taxon>Actinomycetota</taxon>
        <taxon>Actinomycetes</taxon>
        <taxon>Mycobacteriales</taxon>
        <taxon>Nocardiaceae</taxon>
        <taxon>Nocardia</taxon>
    </lineage>
</organism>
<dbReference type="KEGG" id="nah:F5544_41525"/>
<sequence length="90" mass="10119">MTSLKFVRRTDGLTYEFVDDGTAHGYPSYKRIDLDLWCERLPEFGWVLRTADGVIAARPFDDAGHGALPPGGAWVSRKGDRSYVYDVHIS</sequence>
<proteinExistence type="predicted"/>
<dbReference type="Proteomes" id="UP000503540">
    <property type="component" value="Chromosome"/>
</dbReference>
<protein>
    <submittedName>
        <fullName evidence="1">Uncharacterized protein</fullName>
    </submittedName>
</protein>
<name>A0A6G9YS26_9NOCA</name>
<reference evidence="1 2" key="1">
    <citation type="journal article" date="2019" name="ACS Chem. Biol.">
        <title>Identification and Mobilization of a Cryptic Antibiotic Biosynthesis Gene Locus from a Human-Pathogenic Nocardia Isolate.</title>
        <authorList>
            <person name="Herisse M."/>
            <person name="Ishida K."/>
            <person name="Porter J.L."/>
            <person name="Howden B."/>
            <person name="Hertweck C."/>
            <person name="Stinear T.P."/>
            <person name="Pidot S.J."/>
        </authorList>
    </citation>
    <scope>NUCLEOTIDE SEQUENCE [LARGE SCALE GENOMIC DNA]</scope>
    <source>
        <strain evidence="1 2">AUSMDU00012717</strain>
    </source>
</reference>
<evidence type="ECO:0000313" key="2">
    <source>
        <dbReference type="Proteomes" id="UP000503540"/>
    </source>
</evidence>
<keyword evidence="2" id="KW-1185">Reference proteome</keyword>